<organism evidence="14 15">
    <name type="scientific">Amycolatopsis acidicola</name>
    <dbReference type="NCBI Taxonomy" id="2596893"/>
    <lineage>
        <taxon>Bacteria</taxon>
        <taxon>Bacillati</taxon>
        <taxon>Actinomycetota</taxon>
        <taxon>Actinomycetes</taxon>
        <taxon>Pseudonocardiales</taxon>
        <taxon>Pseudonocardiaceae</taxon>
        <taxon>Amycolatopsis</taxon>
    </lineage>
</organism>
<dbReference type="InterPro" id="IPR003594">
    <property type="entry name" value="HATPase_dom"/>
</dbReference>
<dbReference type="OrthoDB" id="9786919at2"/>
<dbReference type="CDD" id="cd00082">
    <property type="entry name" value="HisKA"/>
    <property type="match status" value="1"/>
</dbReference>
<evidence type="ECO:0000256" key="5">
    <source>
        <dbReference type="ARBA" id="ARBA00022679"/>
    </source>
</evidence>
<dbReference type="Gene3D" id="6.10.340.10">
    <property type="match status" value="1"/>
</dbReference>
<dbReference type="SUPFAM" id="SSF47384">
    <property type="entry name" value="Homodimeric domain of signal transducing histidine kinase"/>
    <property type="match status" value="1"/>
</dbReference>
<dbReference type="Gene3D" id="3.30.565.10">
    <property type="entry name" value="Histidine kinase-like ATPase, C-terminal domain"/>
    <property type="match status" value="1"/>
</dbReference>
<dbReference type="AlphaFoldDB" id="A0A5N0UMM4"/>
<dbReference type="EMBL" id="VMNW02000111">
    <property type="protein sequence ID" value="KAA9150835.1"/>
    <property type="molecule type" value="Genomic_DNA"/>
</dbReference>
<evidence type="ECO:0000313" key="14">
    <source>
        <dbReference type="EMBL" id="KAA9150835.1"/>
    </source>
</evidence>
<dbReference type="Pfam" id="PF02518">
    <property type="entry name" value="HATPase_c"/>
    <property type="match status" value="1"/>
</dbReference>
<dbReference type="InterPro" id="IPR036097">
    <property type="entry name" value="HisK_dim/P_sf"/>
</dbReference>
<keyword evidence="5" id="KW-0808">Transferase</keyword>
<evidence type="ECO:0000256" key="2">
    <source>
        <dbReference type="ARBA" id="ARBA00004236"/>
    </source>
</evidence>
<comment type="catalytic activity">
    <reaction evidence="1">
        <text>ATP + protein L-histidine = ADP + protein N-phospho-L-histidine.</text>
        <dbReference type="EC" id="2.7.13.3"/>
    </reaction>
</comment>
<dbReference type="InterPro" id="IPR003660">
    <property type="entry name" value="HAMP_dom"/>
</dbReference>
<feature type="domain" description="HAMP" evidence="13">
    <location>
        <begin position="203"/>
        <end position="256"/>
    </location>
</feature>
<proteinExistence type="predicted"/>
<feature type="transmembrane region" description="Helical" evidence="11">
    <location>
        <begin position="32"/>
        <end position="57"/>
    </location>
</feature>
<accession>A0A5N0UMM4</accession>
<dbReference type="Pfam" id="PF00512">
    <property type="entry name" value="HisKA"/>
    <property type="match status" value="1"/>
</dbReference>
<evidence type="ECO:0000256" key="11">
    <source>
        <dbReference type="SAM" id="Phobius"/>
    </source>
</evidence>
<dbReference type="SMART" id="SM00304">
    <property type="entry name" value="HAMP"/>
    <property type="match status" value="1"/>
</dbReference>
<dbReference type="InterPro" id="IPR004358">
    <property type="entry name" value="Sig_transdc_His_kin-like_C"/>
</dbReference>
<dbReference type="CDD" id="cd00075">
    <property type="entry name" value="HATPase"/>
    <property type="match status" value="1"/>
</dbReference>
<dbReference type="PROSITE" id="PS50109">
    <property type="entry name" value="HIS_KIN"/>
    <property type="match status" value="1"/>
</dbReference>
<dbReference type="SMART" id="SM00387">
    <property type="entry name" value="HATPase_c"/>
    <property type="match status" value="1"/>
</dbReference>
<dbReference type="InterPro" id="IPR036890">
    <property type="entry name" value="HATPase_C_sf"/>
</dbReference>
<name>A0A5N0UMM4_9PSEU</name>
<keyword evidence="8 11" id="KW-1133">Transmembrane helix</keyword>
<comment type="caution">
    <text evidence="14">The sequence shown here is derived from an EMBL/GenBank/DDBJ whole genome shotgun (WGS) entry which is preliminary data.</text>
</comment>
<evidence type="ECO:0000256" key="7">
    <source>
        <dbReference type="ARBA" id="ARBA00022777"/>
    </source>
</evidence>
<comment type="subcellular location">
    <subcellularLocation>
        <location evidence="2">Cell membrane</location>
    </subcellularLocation>
</comment>
<evidence type="ECO:0000256" key="8">
    <source>
        <dbReference type="ARBA" id="ARBA00022989"/>
    </source>
</evidence>
<dbReference type="CDD" id="cd06225">
    <property type="entry name" value="HAMP"/>
    <property type="match status" value="1"/>
</dbReference>
<dbReference type="InterPro" id="IPR003661">
    <property type="entry name" value="HisK_dim/P_dom"/>
</dbReference>
<dbReference type="PANTHER" id="PTHR45436:SF5">
    <property type="entry name" value="SENSOR HISTIDINE KINASE TRCS"/>
    <property type="match status" value="1"/>
</dbReference>
<keyword evidence="7 14" id="KW-0418">Kinase</keyword>
<dbReference type="SUPFAM" id="SSF55874">
    <property type="entry name" value="ATPase domain of HSP90 chaperone/DNA topoisomerase II/histidine kinase"/>
    <property type="match status" value="1"/>
</dbReference>
<evidence type="ECO:0000256" key="10">
    <source>
        <dbReference type="ARBA" id="ARBA00023136"/>
    </source>
</evidence>
<dbReference type="Proteomes" id="UP000319769">
    <property type="component" value="Unassembled WGS sequence"/>
</dbReference>
<protein>
    <recommendedName>
        <fullName evidence="3">histidine kinase</fullName>
        <ecNumber evidence="3">2.7.13.3</ecNumber>
    </recommendedName>
</protein>
<keyword evidence="9" id="KW-0902">Two-component regulatory system</keyword>
<evidence type="ECO:0000259" key="13">
    <source>
        <dbReference type="PROSITE" id="PS50885"/>
    </source>
</evidence>
<reference evidence="14" key="1">
    <citation type="submission" date="2019-09" db="EMBL/GenBank/DDBJ databases">
        <authorList>
            <person name="Teo W.F.A."/>
            <person name="Duangmal K."/>
        </authorList>
    </citation>
    <scope>NUCLEOTIDE SEQUENCE [LARGE SCALE GENOMIC DNA]</scope>
    <source>
        <strain evidence="14">K81G1</strain>
    </source>
</reference>
<gene>
    <name evidence="14" type="ORF">FPZ12_040270</name>
</gene>
<dbReference type="GO" id="GO:0000155">
    <property type="term" value="F:phosphorelay sensor kinase activity"/>
    <property type="evidence" value="ECO:0007669"/>
    <property type="project" value="InterPro"/>
</dbReference>
<dbReference type="PANTHER" id="PTHR45436">
    <property type="entry name" value="SENSOR HISTIDINE KINASE YKOH"/>
    <property type="match status" value="1"/>
</dbReference>
<keyword evidence="10 11" id="KW-0472">Membrane</keyword>
<keyword evidence="15" id="KW-1185">Reference proteome</keyword>
<evidence type="ECO:0000256" key="1">
    <source>
        <dbReference type="ARBA" id="ARBA00000085"/>
    </source>
</evidence>
<feature type="domain" description="Histidine kinase" evidence="12">
    <location>
        <begin position="264"/>
        <end position="474"/>
    </location>
</feature>
<evidence type="ECO:0000256" key="9">
    <source>
        <dbReference type="ARBA" id="ARBA00023012"/>
    </source>
</evidence>
<evidence type="ECO:0000313" key="15">
    <source>
        <dbReference type="Proteomes" id="UP000319769"/>
    </source>
</evidence>
<evidence type="ECO:0000256" key="4">
    <source>
        <dbReference type="ARBA" id="ARBA00022553"/>
    </source>
</evidence>
<evidence type="ECO:0000259" key="12">
    <source>
        <dbReference type="PROSITE" id="PS50109"/>
    </source>
</evidence>
<dbReference type="Pfam" id="PF00672">
    <property type="entry name" value="HAMP"/>
    <property type="match status" value="1"/>
</dbReference>
<dbReference type="SMART" id="SM00388">
    <property type="entry name" value="HisKA"/>
    <property type="match status" value="1"/>
</dbReference>
<dbReference type="Gene3D" id="1.10.287.130">
    <property type="match status" value="1"/>
</dbReference>
<sequence>MKVRAYAAPVTGENRLNRIGLSRTGVRTRATVVAVVVLALALATLGILLVVLLNWSLSNATTDSARSSGKQVANQIVREGAKELSESDVASTGDAEAVIQVLDRTGQPVAADPSISGRGPLTPARPAPGHEIVETVRLTVNDTEQSYRLVTSGVNGPGGPFTIISARSLEYVSAASVRLTLLLGTAALPLLVIAALAVHRAVGSALRPVEEMRRTVADLSARDLTSRVPLPAPQDEIRRLATTLNGMLDRLGSAQQAQRRFVADASHELRSPLSTITTALEVSEHHPEAMPRAELVGVVSRETARLRELVDDLLVLARTDDTTESPARTETDLDDLARIEADRVHTANGLHVELDARPAKVRGTPAQLQRAIRNLVDNARDHARARIRISTGTANGVATVEVSDDGPGVPEADRLRVFERFVRLDDSRQRRVGASTGLGLAIVAGIAARHGGRAYYVPRDEPGACFRLELPADGEG</sequence>
<dbReference type="GO" id="GO:0005886">
    <property type="term" value="C:plasma membrane"/>
    <property type="evidence" value="ECO:0007669"/>
    <property type="project" value="UniProtKB-SubCell"/>
</dbReference>
<evidence type="ECO:0000256" key="6">
    <source>
        <dbReference type="ARBA" id="ARBA00022692"/>
    </source>
</evidence>
<dbReference type="PROSITE" id="PS50885">
    <property type="entry name" value="HAMP"/>
    <property type="match status" value="1"/>
</dbReference>
<keyword evidence="4" id="KW-0597">Phosphoprotein</keyword>
<dbReference type="PRINTS" id="PR00344">
    <property type="entry name" value="BCTRLSENSOR"/>
</dbReference>
<evidence type="ECO:0000256" key="3">
    <source>
        <dbReference type="ARBA" id="ARBA00012438"/>
    </source>
</evidence>
<dbReference type="InterPro" id="IPR005467">
    <property type="entry name" value="His_kinase_dom"/>
</dbReference>
<dbReference type="SUPFAM" id="SSF158472">
    <property type="entry name" value="HAMP domain-like"/>
    <property type="match status" value="1"/>
</dbReference>
<dbReference type="InterPro" id="IPR050428">
    <property type="entry name" value="TCS_sensor_his_kinase"/>
</dbReference>
<dbReference type="EC" id="2.7.13.3" evidence="3"/>
<keyword evidence="6 11" id="KW-0812">Transmembrane</keyword>